<dbReference type="InterPro" id="IPR002104">
    <property type="entry name" value="Integrase_catalytic"/>
</dbReference>
<proteinExistence type="predicted"/>
<evidence type="ECO:0000259" key="2">
    <source>
        <dbReference type="PROSITE" id="PS51898"/>
    </source>
</evidence>
<evidence type="ECO:0000313" key="3">
    <source>
        <dbReference type="EMBL" id="MEN2474820.1"/>
    </source>
</evidence>
<dbReference type="InterPro" id="IPR013762">
    <property type="entry name" value="Integrase-like_cat_sf"/>
</dbReference>
<evidence type="ECO:0000256" key="1">
    <source>
        <dbReference type="ARBA" id="ARBA00023172"/>
    </source>
</evidence>
<gene>
    <name evidence="3" type="ORF">VOI36_33445</name>
</gene>
<dbReference type="RefSeq" id="WP_343494934.1">
    <property type="nucleotide sequence ID" value="NZ_JBCPYA010000020.1"/>
</dbReference>
<dbReference type="Proteomes" id="UP001466933">
    <property type="component" value="Unassembled WGS sequence"/>
</dbReference>
<dbReference type="Pfam" id="PF00589">
    <property type="entry name" value="Phage_integrase"/>
    <property type="match status" value="1"/>
</dbReference>
<comment type="caution">
    <text evidence="3">The sequence shown here is derived from an EMBL/GenBank/DDBJ whole genome shotgun (WGS) entry which is preliminary data.</text>
</comment>
<reference evidence="3 4" key="1">
    <citation type="submission" date="2024-05" db="EMBL/GenBank/DDBJ databases">
        <title>Burkholderia sp. Nov. a novel bacteria isolated from rhizosphere soil of Camellia sinensis.</title>
        <authorList>
            <person name="Dong Y."/>
        </authorList>
    </citation>
    <scope>NUCLEOTIDE SEQUENCE [LARGE SCALE GENOMIC DNA]</scope>
    <source>
        <strain evidence="3 4">GS2Y</strain>
    </source>
</reference>
<dbReference type="Gene3D" id="1.10.443.10">
    <property type="entry name" value="Intergrase catalytic core"/>
    <property type="match status" value="1"/>
</dbReference>
<dbReference type="SUPFAM" id="SSF56349">
    <property type="entry name" value="DNA breaking-rejoining enzymes"/>
    <property type="match status" value="1"/>
</dbReference>
<sequence>MKTLAALLLELEIPSLPIRIRSQRHGIDVDTSGEIWLVDQKRLDWRDVNRVHPLLLYLLKLFFAALVEKMLADSVHKNFRRIVSVCGAEVCFDRWEEVDHDRLANVLEVSIMRALREKSKSLARQIRTAFIKFYEFIEQFDVPFYRSEFHARLANMYFKSDVAHKSVMTLDPDKGPLSRLDEYTLIAKLALEGKQVRDAAILSILHAWGLRPRQVSLLNIDDLIVTTNGDCKVYTLRVLRVKQHVGKIGDDFRLRKLTAEVGERLYAIQLQRIEEVHRGRERQSPMFVARHVSGSAGQRLTAGGIGAVVKSFVETRAIISPTTGKELNLNPRRLRETFGTRCAEMKGMTKELLAEMLDHSSTRSLDVYFDFRESIANEIGSLVSARKGYGTLRDVTERFTGLKHSEGAPLRTELPIRFLSDLADASDPRSVSLRFVPPELADANLQTIPSLGACGGKFRCGIAPLATCYGCSDFEPWIEADHELIARWFGELCENAKLSGARDDAEEFGLLQRKAEYIASRARELREFKQD</sequence>
<protein>
    <submittedName>
        <fullName evidence="3">Site-specific integrase</fullName>
    </submittedName>
</protein>
<dbReference type="InterPro" id="IPR011010">
    <property type="entry name" value="DNA_brk_join_enz"/>
</dbReference>
<dbReference type="PROSITE" id="PS51898">
    <property type="entry name" value="TYR_RECOMBINASE"/>
    <property type="match status" value="1"/>
</dbReference>
<organism evidence="3 4">
    <name type="scientific">Burkholderia theae</name>
    <dbReference type="NCBI Taxonomy" id="3143496"/>
    <lineage>
        <taxon>Bacteria</taxon>
        <taxon>Pseudomonadati</taxon>
        <taxon>Pseudomonadota</taxon>
        <taxon>Betaproteobacteria</taxon>
        <taxon>Burkholderiales</taxon>
        <taxon>Burkholderiaceae</taxon>
        <taxon>Burkholderia</taxon>
    </lineage>
</organism>
<accession>A0ABU9WVK4</accession>
<name>A0ABU9WVK4_9BURK</name>
<keyword evidence="1" id="KW-0233">DNA recombination</keyword>
<feature type="domain" description="Tyr recombinase" evidence="2">
    <location>
        <begin position="172"/>
        <end position="381"/>
    </location>
</feature>
<keyword evidence="4" id="KW-1185">Reference proteome</keyword>
<evidence type="ECO:0000313" key="4">
    <source>
        <dbReference type="Proteomes" id="UP001466933"/>
    </source>
</evidence>
<dbReference type="CDD" id="cd00397">
    <property type="entry name" value="DNA_BRE_C"/>
    <property type="match status" value="1"/>
</dbReference>
<dbReference type="EMBL" id="JBCPYA010000020">
    <property type="protein sequence ID" value="MEN2474820.1"/>
    <property type="molecule type" value="Genomic_DNA"/>
</dbReference>